<dbReference type="InterPro" id="IPR011032">
    <property type="entry name" value="GroES-like_sf"/>
</dbReference>
<dbReference type="Pfam" id="PF00107">
    <property type="entry name" value="ADH_zinc_N"/>
    <property type="match status" value="1"/>
</dbReference>
<proteinExistence type="inferred from homology"/>
<evidence type="ECO:0000259" key="4">
    <source>
        <dbReference type="Pfam" id="PF08240"/>
    </source>
</evidence>
<dbReference type="InterPro" id="IPR013149">
    <property type="entry name" value="ADH-like_C"/>
</dbReference>
<evidence type="ECO:0000259" key="3">
    <source>
        <dbReference type="Pfam" id="PF00107"/>
    </source>
</evidence>
<dbReference type="Proteomes" id="UP000019478">
    <property type="component" value="Unassembled WGS sequence"/>
</dbReference>
<dbReference type="InterPro" id="IPR036291">
    <property type="entry name" value="NAD(P)-bd_dom_sf"/>
</dbReference>
<dbReference type="Gene3D" id="3.90.180.10">
    <property type="entry name" value="Medium-chain alcohol dehydrogenases, catalytic domain"/>
    <property type="match status" value="1"/>
</dbReference>
<comment type="similarity">
    <text evidence="1">Belongs to the zinc-containing alcohol dehydrogenase family.</text>
</comment>
<protein>
    <recommendedName>
        <fullName evidence="7">Enoyl reductase (ER) domain-containing protein</fullName>
    </recommendedName>
</protein>
<comment type="caution">
    <text evidence="5">The sequence shown here is derived from an EMBL/GenBank/DDBJ whole genome shotgun (WGS) entry which is preliminary data.</text>
</comment>
<dbReference type="CDD" id="cd08249">
    <property type="entry name" value="enoyl_reductase_like"/>
    <property type="match status" value="1"/>
</dbReference>
<feature type="domain" description="Alcohol dehydrogenase-like C-terminal" evidence="3">
    <location>
        <begin position="176"/>
        <end position="252"/>
    </location>
</feature>
<dbReference type="GeneID" id="19170030"/>
<evidence type="ECO:0000256" key="1">
    <source>
        <dbReference type="ARBA" id="ARBA00008072"/>
    </source>
</evidence>
<gene>
    <name evidence="5" type="ORF">A1O3_05920</name>
</gene>
<dbReference type="Pfam" id="PF08240">
    <property type="entry name" value="ADH_N"/>
    <property type="match status" value="1"/>
</dbReference>
<reference evidence="5 6" key="1">
    <citation type="submission" date="2013-03" db="EMBL/GenBank/DDBJ databases">
        <title>The Genome Sequence of Capronia epimyces CBS 606.96.</title>
        <authorList>
            <consortium name="The Broad Institute Genomics Platform"/>
            <person name="Cuomo C."/>
            <person name="de Hoog S."/>
            <person name="Gorbushina A."/>
            <person name="Walker B."/>
            <person name="Young S.K."/>
            <person name="Zeng Q."/>
            <person name="Gargeya S."/>
            <person name="Fitzgerald M."/>
            <person name="Haas B."/>
            <person name="Abouelleil A."/>
            <person name="Allen A.W."/>
            <person name="Alvarado L."/>
            <person name="Arachchi H.M."/>
            <person name="Berlin A.M."/>
            <person name="Chapman S.B."/>
            <person name="Gainer-Dewar J."/>
            <person name="Goldberg J."/>
            <person name="Griggs A."/>
            <person name="Gujja S."/>
            <person name="Hansen M."/>
            <person name="Howarth C."/>
            <person name="Imamovic A."/>
            <person name="Ireland A."/>
            <person name="Larimer J."/>
            <person name="McCowan C."/>
            <person name="Murphy C."/>
            <person name="Pearson M."/>
            <person name="Poon T.W."/>
            <person name="Priest M."/>
            <person name="Roberts A."/>
            <person name="Saif S."/>
            <person name="Shea T."/>
            <person name="Sisk P."/>
            <person name="Sykes S."/>
            <person name="Wortman J."/>
            <person name="Nusbaum C."/>
            <person name="Birren B."/>
        </authorList>
    </citation>
    <scope>NUCLEOTIDE SEQUENCE [LARGE SCALE GENOMIC DNA]</scope>
    <source>
        <strain evidence="5 6">CBS 606.96</strain>
    </source>
</reference>
<organism evidence="5 6">
    <name type="scientific">Capronia epimyces CBS 606.96</name>
    <dbReference type="NCBI Taxonomy" id="1182542"/>
    <lineage>
        <taxon>Eukaryota</taxon>
        <taxon>Fungi</taxon>
        <taxon>Dikarya</taxon>
        <taxon>Ascomycota</taxon>
        <taxon>Pezizomycotina</taxon>
        <taxon>Eurotiomycetes</taxon>
        <taxon>Chaetothyriomycetidae</taxon>
        <taxon>Chaetothyriales</taxon>
        <taxon>Herpotrichiellaceae</taxon>
        <taxon>Capronia</taxon>
    </lineage>
</organism>
<feature type="domain" description="Alcohol dehydrogenase-like N-terminal" evidence="4">
    <location>
        <begin position="32"/>
        <end position="111"/>
    </location>
</feature>
<dbReference type="HOGENOM" id="CLU_026673_16_5_1"/>
<dbReference type="eggNOG" id="KOG1198">
    <property type="taxonomic scope" value="Eukaryota"/>
</dbReference>
<name>W9Y6I4_9EURO</name>
<accession>W9Y6I4</accession>
<dbReference type="EMBL" id="AMGY01000004">
    <property type="protein sequence ID" value="EXJ85245.1"/>
    <property type="molecule type" value="Genomic_DNA"/>
</dbReference>
<dbReference type="SUPFAM" id="SSF50129">
    <property type="entry name" value="GroES-like"/>
    <property type="match status" value="1"/>
</dbReference>
<dbReference type="STRING" id="1182542.W9Y6I4"/>
<dbReference type="InterPro" id="IPR013154">
    <property type="entry name" value="ADH-like_N"/>
</dbReference>
<dbReference type="Gene3D" id="3.40.50.720">
    <property type="entry name" value="NAD(P)-binding Rossmann-like Domain"/>
    <property type="match status" value="1"/>
</dbReference>
<sequence>MATQTALALTTVGKPLTLISLPGPESVELKGNEVLIKVSAVGLAPLDQKIRDLGYFNIGDKLPAVLGGDVVGIVVKTGSEVSFPVGALVFSQIQFHRPAGGGLQEYTVVNGLYTAIVPQGISATEAALYPINAVTSALALFSSDGFGFPFPGSAESANFDYASQKIVVIGGGSNTGKLAIQLARVAGVGTIVAVASPSNTAELKGYGATHVVARQDEDIRGQVRAIVGDDLLYVYDTVNFGDYSLAVSLLSDVNQGTVVHLLPGGNVSDAAAAQNKVAGVHDKPIAGFSHKIPEVGRLFWKEFPAWMARGEIKPIKYHVIEGLDADAVNAALDEYKAGRGGDRYHVKL</sequence>
<dbReference type="PANTHER" id="PTHR45348">
    <property type="entry name" value="HYPOTHETICAL OXIDOREDUCTASE (EUROFUNG)"/>
    <property type="match status" value="1"/>
</dbReference>
<dbReference type="InterPro" id="IPR047122">
    <property type="entry name" value="Trans-enoyl_RdTase-like"/>
</dbReference>
<keyword evidence="2" id="KW-0560">Oxidoreductase</keyword>
<dbReference type="GO" id="GO:0016651">
    <property type="term" value="F:oxidoreductase activity, acting on NAD(P)H"/>
    <property type="evidence" value="ECO:0007669"/>
    <property type="project" value="InterPro"/>
</dbReference>
<dbReference type="PANTHER" id="PTHR45348:SF2">
    <property type="entry name" value="ZINC-TYPE ALCOHOL DEHYDROGENASE-LIKE PROTEIN C2E1P3.01"/>
    <property type="match status" value="1"/>
</dbReference>
<keyword evidence="6" id="KW-1185">Reference proteome</keyword>
<evidence type="ECO:0008006" key="7">
    <source>
        <dbReference type="Google" id="ProtNLM"/>
    </source>
</evidence>
<dbReference type="OrthoDB" id="9992527at2759"/>
<dbReference type="RefSeq" id="XP_007734230.1">
    <property type="nucleotide sequence ID" value="XM_007736040.1"/>
</dbReference>
<evidence type="ECO:0000256" key="2">
    <source>
        <dbReference type="ARBA" id="ARBA00023002"/>
    </source>
</evidence>
<dbReference type="SUPFAM" id="SSF51735">
    <property type="entry name" value="NAD(P)-binding Rossmann-fold domains"/>
    <property type="match status" value="1"/>
</dbReference>
<evidence type="ECO:0000313" key="5">
    <source>
        <dbReference type="EMBL" id="EXJ85245.1"/>
    </source>
</evidence>
<dbReference type="AlphaFoldDB" id="W9Y6I4"/>
<evidence type="ECO:0000313" key="6">
    <source>
        <dbReference type="Proteomes" id="UP000019478"/>
    </source>
</evidence>